<dbReference type="SUPFAM" id="SSF48230">
    <property type="entry name" value="Chondroitin AC/alginate lyase"/>
    <property type="match status" value="1"/>
</dbReference>
<accession>A0A329LKG4</accession>
<dbReference type="Gene3D" id="1.50.10.100">
    <property type="entry name" value="Chondroitin AC/alginate lyase"/>
    <property type="match status" value="1"/>
</dbReference>
<sequence length="2235" mass="243040">MAGIKVNVQLFIKESFRMRIGYLPAVSKKSSFKPGKMSFVLIVIFSLLFGYLPEGARVQADAVIHTYNFQTLGNAGAPTTAPAGWELLGSPSAAPAARWQGTYGVSMNTNTVNTHFRQIQVPVPESGTYEVRFNGSLSKGQGIGELKLDSQVLGRYDFYDPTSGVIFGPTQTMGKMNLSTGDHVLTITLVGKNDNATWYQLFPRQLILEKLPSELMSVSAGLAVPLLAVGEQSELEVSGTMSDEEEADLSAAVFEYESLDPNIVTVNGNGMVTAVAPGTGRVKVSVTLGGETLETEVSVSVISGYLDSVEMSIEKSPLVLGTRTLAAIKGYDNESNPIALKNAAVQFESLNPSVAEVSDYGMITAKAVGEAVIRVTVDVAGTTRQAEQSIVIAEQLEGSDDIRTFQNKWGVAKPASGTITIDGLMNDSVWNQALMLTNFVTAFNNDAADPQTNVRITYDSEKLYIGITGERQTPDEELLSEGFEVVLRPDLSSGKYYDLIVMLAEDQQHKLRTHLGPGRTDLNGEVITIGNAVVASHQGTQGWTAEVAIPLSSLGVDEIVPGQEWAVNVLRHRPGVQPLSSWIPIRNSTFTDNEAPGVYMLYMSVTDQGRMGRLFFDDIPAQLADSSGASGIIPLYTDEISLLYQSFTEKKLSLPESVLPEGVGSLQLKWRTPAGRMLPVDNVQLAYRNDRLEIGFTHPRMEESGLYQLEIILANAGESEARMAVVAFDSEHVNEAGERAYGWVPPLPAQTAVTPAEPSAEVQRLLDMIPEQSGIYWAGLPERPDLSPEKLYDWNPAYPDQLTSKYSQLTYPNSLYPENKSLQVLNAKGELVEYPYYEDEAGRRYFITAHLWYKQREYVIKEMKRLAVTDPLGAARLLARFAEVYEGYVPVYDTIWNIAPISPSAAPPNPYWGGNWNWWYHLDLNLAGDLAEVYAKLKQTDALDMLSFHNGVDLQSKLVEKMFKPSVEFVRSYMKWNTNMDYNVWLGLIRIGKAIDYPDYVHEAIEKIRSYGANHYLYDGFWKEITYSYHSQSTVGMEIAMDLLEGWSDPPGYVSQRTGIPVINLDLMEQFPFFAESKRILNTLVYPDGHVLPIQDTWAWQKNGSPDLSAGSFLLPAAGIARMTKNGEDQNQSQLYMTFGPKYGHNQWDPLNLTFYAKDQELLPDLGYTYTKYRSWTNSTLAHNTVVVDGKDMTLSSGKLGGSLEVYAPADESLQVMKADQKNAYDEVGEYNREPWYIAFPGTQDGYVLDLFRVSGGSRHEYTLQGDANREASFTTDIGMLPYGPYLLPPGTQVVEPNTSTEQGSAGGHYYAYMHVKDVSRAELPDGKYEMKLSTQEGGVSKAGMKILGVTDPGSNELFLGRSPSLLKTRTENVDTTVANATYTMPKMVLRREGTNLKSTFVTALEPYAADSAGQIEQVTRLQPDQSQDGDVAVSVTYGTTTDIILSSPYGSGPLVVGNIRLEGKMGFIRLENSAITKMVLLDGTSLVYGDTEVSGEGAAAGVVESVYRKASGHAYNAFVTSSFVPLSAISKTVIVNHPDGTSGGYKINDVLTENGKTIIRIESEPGFAVYPDGTSEMTFYPAAKWAGANTFKIVNVETNMHAYIPFVESISLESDNLNDNRMTLLAGDTARLAAAAKYSNLTVSDVTYEPGVWQSSNMAVAVVDNGLVTAVGSGKADITASFGGKTAVVEVSVLEDGELRMEGLSSPMTVHEKAQISLYAASSHGVVDVTEWAAYESGDSGVATVMNTGVVEAMSAGNTVITATYGQFQPAPFALTVRDKSSNARLSDLRVNGVTVAGFTADSEVYTVHLGEGTQTVPTVNAVAEDDRAAVVVSPAGSLPGTTTVTVTAEDGVANKTYQIRFVVDSSQGRPDDSGTEPSAPASEPAKTSKAKEDVSLVLEAGQSSLKVTREMLLGAKQLKVTQGEFVLSFSQEAIEEMLAQLDAKGNDEALEIGVSPNWGDPEKRMVEKAGQQAHAVLTAASPVYDFGISSLQPGFSFQSPLNVTIKIYPGTDKQLLGVYRLGDNGELEYMGGKLTDEHIEITVTRPGKLVVLAFDKSFADVPADHWAYRMLKEMAAHHLIDGVNDLAYEPDRDVTRAEFTALLARALMLEKKEAARFADVASSAWYADAVAAAAEAGIVNGVEEGTFAPNRSITREEMVVMMVRAYKLKFGSISAPSAGFADREQTSEWAKASLDIAASLGLISGRGANAFVPQGVTNRAEGAQAIYNLLKLK</sequence>
<feature type="region of interest" description="Disordered" evidence="2">
    <location>
        <begin position="1865"/>
        <end position="1895"/>
    </location>
</feature>
<dbReference type="Gene3D" id="2.60.40.1080">
    <property type="match status" value="4"/>
</dbReference>
<dbReference type="InterPro" id="IPR051465">
    <property type="entry name" value="Cell_Envelope_Struct_Comp"/>
</dbReference>
<dbReference type="PROSITE" id="PS51272">
    <property type="entry name" value="SLH"/>
    <property type="match status" value="3"/>
</dbReference>
<comment type="subcellular location">
    <subcellularLocation>
        <location evidence="1">Cell envelope</location>
    </subcellularLocation>
</comment>
<organism evidence="4 5">
    <name type="scientific">Paenibacillus contaminans</name>
    <dbReference type="NCBI Taxonomy" id="450362"/>
    <lineage>
        <taxon>Bacteria</taxon>
        <taxon>Bacillati</taxon>
        <taxon>Bacillota</taxon>
        <taxon>Bacilli</taxon>
        <taxon>Bacillales</taxon>
        <taxon>Paenibacillaceae</taxon>
        <taxon>Paenibacillus</taxon>
    </lineage>
</organism>
<dbReference type="Pfam" id="PF22359">
    <property type="entry name" value="Big-like"/>
    <property type="match status" value="1"/>
</dbReference>
<protein>
    <recommendedName>
        <fullName evidence="3">SLH domain-containing protein</fullName>
    </recommendedName>
</protein>
<dbReference type="SUPFAM" id="SSF49373">
    <property type="entry name" value="Invasin/intimin cell-adhesion fragments"/>
    <property type="match status" value="4"/>
</dbReference>
<dbReference type="InterPro" id="IPR012480">
    <property type="entry name" value="Hepar_II_III_C"/>
</dbReference>
<proteinExistence type="predicted"/>
<feature type="domain" description="SLH" evidence="3">
    <location>
        <begin position="2115"/>
        <end position="2178"/>
    </location>
</feature>
<feature type="domain" description="SLH" evidence="3">
    <location>
        <begin position="2056"/>
        <end position="2114"/>
    </location>
</feature>
<evidence type="ECO:0000256" key="1">
    <source>
        <dbReference type="ARBA" id="ARBA00004196"/>
    </source>
</evidence>
<dbReference type="EMBL" id="QMFB01000062">
    <property type="protein sequence ID" value="RAV08249.1"/>
    <property type="molecule type" value="Genomic_DNA"/>
</dbReference>
<dbReference type="GO" id="GO:0016829">
    <property type="term" value="F:lyase activity"/>
    <property type="evidence" value="ECO:0007669"/>
    <property type="project" value="InterPro"/>
</dbReference>
<dbReference type="InterPro" id="IPR008964">
    <property type="entry name" value="Invasin/intimin_cell_adhesion"/>
</dbReference>
<evidence type="ECO:0000259" key="3">
    <source>
        <dbReference type="PROSITE" id="PS51272"/>
    </source>
</evidence>
<dbReference type="PANTHER" id="PTHR43308">
    <property type="entry name" value="OUTER MEMBRANE PROTEIN ALPHA-RELATED"/>
    <property type="match status" value="1"/>
</dbReference>
<dbReference type="Proteomes" id="UP000250369">
    <property type="component" value="Unassembled WGS sequence"/>
</dbReference>
<dbReference type="GO" id="GO:0030313">
    <property type="term" value="C:cell envelope"/>
    <property type="evidence" value="ECO:0007669"/>
    <property type="project" value="UniProtKB-SubCell"/>
</dbReference>
<dbReference type="Gene3D" id="2.70.98.70">
    <property type="match status" value="1"/>
</dbReference>
<evidence type="ECO:0000256" key="2">
    <source>
        <dbReference type="SAM" id="MobiDB-lite"/>
    </source>
</evidence>
<name>A0A329LKG4_9BACL</name>
<reference evidence="4 5" key="1">
    <citation type="journal article" date="2009" name="Int. J. Syst. Evol. Microbiol.">
        <title>Paenibacillus contaminans sp. nov., isolated from a contaminated laboratory plate.</title>
        <authorList>
            <person name="Chou J.H."/>
            <person name="Lee J.H."/>
            <person name="Lin M.C."/>
            <person name="Chang P.S."/>
            <person name="Arun A.B."/>
            <person name="Young C.C."/>
            <person name="Chen W.M."/>
        </authorList>
    </citation>
    <scope>NUCLEOTIDE SEQUENCE [LARGE SCALE GENOMIC DNA]</scope>
    <source>
        <strain evidence="4 5">CKOBP-6</strain>
    </source>
</reference>
<dbReference type="InterPro" id="IPR001119">
    <property type="entry name" value="SLH_dom"/>
</dbReference>
<dbReference type="Pfam" id="PF00395">
    <property type="entry name" value="SLH"/>
    <property type="match status" value="3"/>
</dbReference>
<keyword evidence="5" id="KW-1185">Reference proteome</keyword>
<dbReference type="InterPro" id="IPR054604">
    <property type="entry name" value="SbsC_Big-like"/>
</dbReference>
<dbReference type="InterPro" id="IPR003343">
    <property type="entry name" value="Big_2"/>
</dbReference>
<dbReference type="SUPFAM" id="SSF49344">
    <property type="entry name" value="CBD9-like"/>
    <property type="match status" value="1"/>
</dbReference>
<dbReference type="SMART" id="SM00635">
    <property type="entry name" value="BID_2"/>
    <property type="match status" value="4"/>
</dbReference>
<dbReference type="Pfam" id="PF07940">
    <property type="entry name" value="Hepar_II_III_C"/>
    <property type="match status" value="1"/>
</dbReference>
<dbReference type="Gene3D" id="2.60.40.1190">
    <property type="match status" value="1"/>
</dbReference>
<dbReference type="InterPro" id="IPR008929">
    <property type="entry name" value="Chondroitin_lyas"/>
</dbReference>
<evidence type="ECO:0000313" key="4">
    <source>
        <dbReference type="EMBL" id="RAV08249.1"/>
    </source>
</evidence>
<evidence type="ECO:0000313" key="5">
    <source>
        <dbReference type="Proteomes" id="UP000250369"/>
    </source>
</evidence>
<dbReference type="Pfam" id="PF02368">
    <property type="entry name" value="Big_2"/>
    <property type="match status" value="1"/>
</dbReference>
<dbReference type="PANTHER" id="PTHR43308:SF5">
    <property type="entry name" value="S-LAYER PROTEIN _ PEPTIDOGLYCAN ENDO-BETA-N-ACETYLGLUCOSAMINIDASE"/>
    <property type="match status" value="1"/>
</dbReference>
<gene>
    <name evidence="4" type="ORF">DQG23_41345</name>
</gene>
<feature type="domain" description="SLH" evidence="3">
    <location>
        <begin position="2179"/>
        <end position="2235"/>
    </location>
</feature>
<comment type="caution">
    <text evidence="4">The sequence shown here is derived from an EMBL/GenBank/DDBJ whole genome shotgun (WGS) entry which is preliminary data.</text>
</comment>